<keyword evidence="2" id="KW-0378">Hydrolase</keyword>
<keyword evidence="3" id="KW-1185">Reference proteome</keyword>
<dbReference type="InterPro" id="IPR023631">
    <property type="entry name" value="Amidase_dom"/>
</dbReference>
<dbReference type="EMBL" id="CABPSI010000003">
    <property type="protein sequence ID" value="VVE10336.1"/>
    <property type="molecule type" value="Genomic_DNA"/>
</dbReference>
<evidence type="ECO:0000313" key="2">
    <source>
        <dbReference type="EMBL" id="VVE10336.1"/>
    </source>
</evidence>
<gene>
    <name evidence="2" type="primary">amiD</name>
    <name evidence="2" type="ORF">PIN31115_02584</name>
</gene>
<accession>A0A5E4VDZ5</accession>
<dbReference type="Proteomes" id="UP000333828">
    <property type="component" value="Unassembled WGS sequence"/>
</dbReference>
<protein>
    <submittedName>
        <fullName evidence="2">Amidase AmiD</fullName>
        <ecNumber evidence="2">3.5.1.4</ecNumber>
    </submittedName>
</protein>
<sequence length="466" mass="50023">MTGNPLRLLSATEAQKRIARKELSALEYVAALLEAIAAENDTLNAFIEIYREEALAAAHQADVLMARGEVTGPLHGLPFAVKDLMDVEGKRTTAQSHVLRDPVAKRDADVVRQLRAAGAILIGKLSLEEFGIGSPSDTLPWPPARNPWDIERIPGGSSSGCGVALAACQVPLAIGSDTAGSVRNPAAMCGVIGLKPTYELLSRRGVFPLAPSLDHVGLMTRTAEDCALLLGALKQPSRKVIVNGAPEGEPLLGLKVGLLSHFYRRDIVADDETQIAIGAAADEIARLGARLDDVDAGDLESFRRCGSTLLRVEAYAVHREFLARSPERYGERCRDTLLGGALISAQEYVDAKRQQLELTDRIDRLLETSEVLLTGVSAHTAARFDDEDAVNRPANQMRVPFNVSGHPALAFCVGFSSSGLPIGAQLIGRRFEEEKLLAVAAAYQRVTAWHLRHPSLSLGGRDGASQ</sequence>
<dbReference type="InterPro" id="IPR020556">
    <property type="entry name" value="Amidase_CS"/>
</dbReference>
<dbReference type="PANTHER" id="PTHR11895">
    <property type="entry name" value="TRANSAMIDASE"/>
    <property type="match status" value="1"/>
</dbReference>
<dbReference type="GO" id="GO:0004040">
    <property type="term" value="F:amidase activity"/>
    <property type="evidence" value="ECO:0007669"/>
    <property type="project" value="UniProtKB-EC"/>
</dbReference>
<reference evidence="2 3" key="1">
    <citation type="submission" date="2019-08" db="EMBL/GenBank/DDBJ databases">
        <authorList>
            <person name="Peeters C."/>
        </authorList>
    </citation>
    <scope>NUCLEOTIDE SEQUENCE [LARGE SCALE GENOMIC DNA]</scope>
    <source>
        <strain evidence="2 3">LMG 31115</strain>
    </source>
</reference>
<dbReference type="InterPro" id="IPR036928">
    <property type="entry name" value="AS_sf"/>
</dbReference>
<dbReference type="Gene3D" id="3.90.1300.10">
    <property type="entry name" value="Amidase signature (AS) domain"/>
    <property type="match status" value="1"/>
</dbReference>
<dbReference type="SUPFAM" id="SSF75304">
    <property type="entry name" value="Amidase signature (AS) enzymes"/>
    <property type="match status" value="1"/>
</dbReference>
<dbReference type="InterPro" id="IPR000120">
    <property type="entry name" value="Amidase"/>
</dbReference>
<dbReference type="Pfam" id="PF01425">
    <property type="entry name" value="Amidase"/>
    <property type="match status" value="1"/>
</dbReference>
<dbReference type="PANTHER" id="PTHR11895:SF176">
    <property type="entry name" value="AMIDASE AMID-RELATED"/>
    <property type="match status" value="1"/>
</dbReference>
<name>A0A5E4VDZ5_9BURK</name>
<feature type="domain" description="Amidase" evidence="1">
    <location>
        <begin position="27"/>
        <end position="437"/>
    </location>
</feature>
<dbReference type="AlphaFoldDB" id="A0A5E4VDZ5"/>
<organism evidence="2 3">
    <name type="scientific">Pandoraea iniqua</name>
    <dbReference type="NCBI Taxonomy" id="2508288"/>
    <lineage>
        <taxon>Bacteria</taxon>
        <taxon>Pseudomonadati</taxon>
        <taxon>Pseudomonadota</taxon>
        <taxon>Betaproteobacteria</taxon>
        <taxon>Burkholderiales</taxon>
        <taxon>Burkholderiaceae</taxon>
        <taxon>Pandoraea</taxon>
    </lineage>
</organism>
<proteinExistence type="predicted"/>
<dbReference type="RefSeq" id="WP_150684406.1">
    <property type="nucleotide sequence ID" value="NZ_CABPSI010000003.1"/>
</dbReference>
<evidence type="ECO:0000259" key="1">
    <source>
        <dbReference type="Pfam" id="PF01425"/>
    </source>
</evidence>
<dbReference type="PROSITE" id="PS00571">
    <property type="entry name" value="AMIDASES"/>
    <property type="match status" value="1"/>
</dbReference>
<evidence type="ECO:0000313" key="3">
    <source>
        <dbReference type="Proteomes" id="UP000333828"/>
    </source>
</evidence>
<dbReference type="EC" id="3.5.1.4" evidence="2"/>